<comment type="caution">
    <text evidence="1">The sequence shown here is derived from an EMBL/GenBank/DDBJ whole genome shotgun (WGS) entry which is preliminary data.</text>
</comment>
<reference evidence="1" key="1">
    <citation type="submission" date="2022-02" db="EMBL/GenBank/DDBJ databases">
        <title>Vibrio sp. nov., a new bacterium isolated from Bohai sea, China.</title>
        <authorList>
            <person name="Yuan Y."/>
        </authorList>
    </citation>
    <scope>NUCLEOTIDE SEQUENCE</scope>
    <source>
        <strain evidence="1">DBSS07</strain>
    </source>
</reference>
<evidence type="ECO:0000313" key="1">
    <source>
        <dbReference type="EMBL" id="MCW8332527.1"/>
    </source>
</evidence>
<keyword evidence="2" id="KW-1185">Reference proteome</keyword>
<dbReference type="RefSeq" id="WP_252030659.1">
    <property type="nucleotide sequence ID" value="NZ_JAKRRX010000005.1"/>
</dbReference>
<organism evidence="1 2">
    <name type="scientific">Vibrio paucivorans</name>
    <dbReference type="NCBI Taxonomy" id="2829489"/>
    <lineage>
        <taxon>Bacteria</taxon>
        <taxon>Pseudomonadati</taxon>
        <taxon>Pseudomonadota</taxon>
        <taxon>Gammaproteobacteria</taxon>
        <taxon>Vibrionales</taxon>
        <taxon>Vibrionaceae</taxon>
        <taxon>Vibrio</taxon>
    </lineage>
</organism>
<dbReference type="Proteomes" id="UP001155586">
    <property type="component" value="Unassembled WGS sequence"/>
</dbReference>
<dbReference type="AlphaFoldDB" id="A0A9X3CBB4"/>
<gene>
    <name evidence="1" type="ORF">MD483_01580</name>
</gene>
<sequence length="61" mass="6923">MELKQDPRCYTDVCVDGYWYHYDHCGTDAYVLKGGSSPKLELAREPKTESELIALLRAASK</sequence>
<proteinExistence type="predicted"/>
<evidence type="ECO:0000313" key="2">
    <source>
        <dbReference type="Proteomes" id="UP001155586"/>
    </source>
</evidence>
<dbReference type="EMBL" id="JAKRRX010000005">
    <property type="protein sequence ID" value="MCW8332527.1"/>
    <property type="molecule type" value="Genomic_DNA"/>
</dbReference>
<name>A0A9X3CBB4_9VIBR</name>
<protein>
    <submittedName>
        <fullName evidence="1">Uncharacterized protein</fullName>
    </submittedName>
</protein>
<accession>A0A9X3CBB4</accession>